<organism evidence="3 4">
    <name type="scientific">Arenicella xantha</name>
    <dbReference type="NCBI Taxonomy" id="644221"/>
    <lineage>
        <taxon>Bacteria</taxon>
        <taxon>Pseudomonadati</taxon>
        <taxon>Pseudomonadota</taxon>
        <taxon>Gammaproteobacteria</taxon>
        <taxon>Arenicellales</taxon>
        <taxon>Arenicellaceae</taxon>
        <taxon>Arenicella</taxon>
    </lineage>
</organism>
<evidence type="ECO:0000256" key="1">
    <source>
        <dbReference type="ARBA" id="ARBA00005953"/>
    </source>
</evidence>
<dbReference type="RefSeq" id="WP_113955798.1">
    <property type="nucleotide sequence ID" value="NZ_QNRT01000008.1"/>
</dbReference>
<dbReference type="InParanoid" id="A0A395JFX3"/>
<dbReference type="CDD" id="cd00586">
    <property type="entry name" value="4HBT"/>
    <property type="match status" value="1"/>
</dbReference>
<dbReference type="PANTHER" id="PTHR31793:SF27">
    <property type="entry name" value="NOVEL THIOESTERASE SUPERFAMILY DOMAIN AND SAPOSIN A-TYPE DOMAIN CONTAINING PROTEIN (0610012H03RIK)"/>
    <property type="match status" value="1"/>
</dbReference>
<gene>
    <name evidence="3" type="ORF">DFR28_10850</name>
</gene>
<sequence>MSVTREEYKYFSDITTRWSDNDIYGHVNNVTYYSYFDTVANNFLIERAGLDIHAASVVGFVVASECQYHSPVAYPERLEAGFRVNRIGNRSVEYGIAIFQQGSKLAAASGSFTHVFVNRQEGKSVAIPEIVRQALLSVTI</sequence>
<dbReference type="SUPFAM" id="SSF54637">
    <property type="entry name" value="Thioesterase/thiol ester dehydrase-isomerase"/>
    <property type="match status" value="1"/>
</dbReference>
<comment type="caution">
    <text evidence="3">The sequence shown here is derived from an EMBL/GenBank/DDBJ whole genome shotgun (WGS) entry which is preliminary data.</text>
</comment>
<dbReference type="AlphaFoldDB" id="A0A395JFX3"/>
<keyword evidence="4" id="KW-1185">Reference proteome</keyword>
<dbReference type="Gene3D" id="3.10.129.10">
    <property type="entry name" value="Hotdog Thioesterase"/>
    <property type="match status" value="1"/>
</dbReference>
<dbReference type="Pfam" id="PF13279">
    <property type="entry name" value="4HBT_2"/>
    <property type="match status" value="1"/>
</dbReference>
<comment type="similarity">
    <text evidence="1">Belongs to the 4-hydroxybenzoyl-CoA thioesterase family.</text>
</comment>
<name>A0A395JFX3_9GAMM</name>
<dbReference type="PANTHER" id="PTHR31793">
    <property type="entry name" value="4-HYDROXYBENZOYL-COA THIOESTERASE FAMILY MEMBER"/>
    <property type="match status" value="1"/>
</dbReference>
<evidence type="ECO:0000313" key="3">
    <source>
        <dbReference type="EMBL" id="RBP48321.1"/>
    </source>
</evidence>
<dbReference type="Proteomes" id="UP000253083">
    <property type="component" value="Unassembled WGS sequence"/>
</dbReference>
<dbReference type="InterPro" id="IPR050563">
    <property type="entry name" value="4-hydroxybenzoyl-CoA_TE"/>
</dbReference>
<dbReference type="OrthoDB" id="9799036at2"/>
<evidence type="ECO:0000256" key="2">
    <source>
        <dbReference type="ARBA" id="ARBA00022801"/>
    </source>
</evidence>
<dbReference type="InterPro" id="IPR029069">
    <property type="entry name" value="HotDog_dom_sf"/>
</dbReference>
<protein>
    <submittedName>
        <fullName evidence="3">Acyl-CoA thioester hydrolase</fullName>
    </submittedName>
</protein>
<accession>A0A395JFX3</accession>
<keyword evidence="2 3" id="KW-0378">Hydrolase</keyword>
<dbReference type="EMBL" id="QNRT01000008">
    <property type="protein sequence ID" value="RBP48321.1"/>
    <property type="molecule type" value="Genomic_DNA"/>
</dbReference>
<proteinExistence type="inferred from homology"/>
<reference evidence="3 4" key="1">
    <citation type="submission" date="2018-06" db="EMBL/GenBank/DDBJ databases">
        <title>Genomic Encyclopedia of Type Strains, Phase IV (KMG-IV): sequencing the most valuable type-strain genomes for metagenomic binning, comparative biology and taxonomic classification.</title>
        <authorList>
            <person name="Goeker M."/>
        </authorList>
    </citation>
    <scope>NUCLEOTIDE SEQUENCE [LARGE SCALE GENOMIC DNA]</scope>
    <source>
        <strain evidence="3 4">DSM 24032</strain>
    </source>
</reference>
<evidence type="ECO:0000313" key="4">
    <source>
        <dbReference type="Proteomes" id="UP000253083"/>
    </source>
</evidence>
<dbReference type="GO" id="GO:0047617">
    <property type="term" value="F:fatty acyl-CoA hydrolase activity"/>
    <property type="evidence" value="ECO:0007669"/>
    <property type="project" value="TreeGrafter"/>
</dbReference>